<evidence type="ECO:0000256" key="5">
    <source>
        <dbReference type="ARBA" id="ARBA00038063"/>
    </source>
</evidence>
<reference evidence="6" key="1">
    <citation type="submission" date="2021-09" db="EMBL/GenBank/DDBJ databases">
        <title>A high-quality genome of the endoparasitic fungus Hirsutella rhossiliensis with a comparison of Hirsutella genomes reveals transposable elements contributing to genome size variation.</title>
        <authorList>
            <person name="Lin R."/>
            <person name="Jiao Y."/>
            <person name="Sun X."/>
            <person name="Ling J."/>
            <person name="Xie B."/>
            <person name="Cheng X."/>
        </authorList>
    </citation>
    <scope>NUCLEOTIDE SEQUENCE</scope>
    <source>
        <strain evidence="6">HR02</strain>
    </source>
</reference>
<comment type="similarity">
    <text evidence="5">Belongs to the PTH family.</text>
</comment>
<dbReference type="InterPro" id="IPR018171">
    <property type="entry name" value="Pept_tRNA_hydro_CS"/>
</dbReference>
<evidence type="ECO:0000256" key="4">
    <source>
        <dbReference type="ARBA" id="ARBA00022884"/>
    </source>
</evidence>
<evidence type="ECO:0000256" key="1">
    <source>
        <dbReference type="ARBA" id="ARBA00013260"/>
    </source>
</evidence>
<dbReference type="Pfam" id="PF01195">
    <property type="entry name" value="Pept_tRNA_hydro"/>
    <property type="match status" value="1"/>
</dbReference>
<dbReference type="GO" id="GO:0000049">
    <property type="term" value="F:tRNA binding"/>
    <property type="evidence" value="ECO:0007669"/>
    <property type="project" value="UniProtKB-KW"/>
</dbReference>
<accession>A0A9P8N177</accession>
<dbReference type="EC" id="3.1.1.29" evidence="1"/>
<dbReference type="OrthoDB" id="1711136at2759"/>
<dbReference type="EMBL" id="JAIZPD010000004">
    <property type="protein sequence ID" value="KAH0964717.1"/>
    <property type="molecule type" value="Genomic_DNA"/>
</dbReference>
<evidence type="ECO:0000256" key="3">
    <source>
        <dbReference type="ARBA" id="ARBA00022801"/>
    </source>
</evidence>
<dbReference type="PROSITE" id="PS01196">
    <property type="entry name" value="PEPT_TRNA_HYDROL_2"/>
    <property type="match status" value="1"/>
</dbReference>
<evidence type="ECO:0000256" key="2">
    <source>
        <dbReference type="ARBA" id="ARBA00022555"/>
    </source>
</evidence>
<dbReference type="InterPro" id="IPR036416">
    <property type="entry name" value="Pept_tRNA_hydro_sf"/>
</dbReference>
<evidence type="ECO:0000313" key="6">
    <source>
        <dbReference type="EMBL" id="KAH0964717.1"/>
    </source>
</evidence>
<dbReference type="PANTHER" id="PTHR17224:SF1">
    <property type="entry name" value="PEPTIDYL-TRNA HYDROLASE"/>
    <property type="match status" value="1"/>
</dbReference>
<keyword evidence="7" id="KW-1185">Reference proteome</keyword>
<dbReference type="PANTHER" id="PTHR17224">
    <property type="entry name" value="PEPTIDYL-TRNA HYDROLASE"/>
    <property type="match status" value="1"/>
</dbReference>
<dbReference type="AlphaFoldDB" id="A0A9P8N177"/>
<dbReference type="InterPro" id="IPR001328">
    <property type="entry name" value="Pept_tRNA_hydro"/>
</dbReference>
<dbReference type="GeneID" id="68354274"/>
<sequence length="206" mass="23458">MINPHFLIISLGNPLPAYSTLHSAGHFANRGLAQIFRQPEWRERRLGRSKTCLVSQGPKYTLVQSPTLMNRSGDFALGAWKDMCDKHDPASLSLVILHDELEKKLGDVALIHWTRSARGHNGVKDVLKRIRMEYWPTSTFARISIGIGRPPERDQDTVVRYVMKPVSPETRGLLEDVAPFEVARALAKHEENWRLGKQEDQSKRLD</sequence>
<comment type="caution">
    <text evidence="6">The sequence shown here is derived from an EMBL/GenBank/DDBJ whole genome shotgun (WGS) entry which is preliminary data.</text>
</comment>
<dbReference type="Proteomes" id="UP000824596">
    <property type="component" value="Unassembled WGS sequence"/>
</dbReference>
<proteinExistence type="inferred from homology"/>
<dbReference type="SUPFAM" id="SSF53178">
    <property type="entry name" value="Peptidyl-tRNA hydrolase-like"/>
    <property type="match status" value="1"/>
</dbReference>
<organism evidence="6 7">
    <name type="scientific">Hirsutella rhossiliensis</name>
    <dbReference type="NCBI Taxonomy" id="111463"/>
    <lineage>
        <taxon>Eukaryota</taxon>
        <taxon>Fungi</taxon>
        <taxon>Dikarya</taxon>
        <taxon>Ascomycota</taxon>
        <taxon>Pezizomycotina</taxon>
        <taxon>Sordariomycetes</taxon>
        <taxon>Hypocreomycetidae</taxon>
        <taxon>Hypocreales</taxon>
        <taxon>Ophiocordycipitaceae</taxon>
        <taxon>Hirsutella</taxon>
    </lineage>
</organism>
<keyword evidence="4" id="KW-0694">RNA-binding</keyword>
<protein>
    <recommendedName>
        <fullName evidence="1">peptidyl-tRNA hydrolase</fullName>
        <ecNumber evidence="1">3.1.1.29</ecNumber>
    </recommendedName>
</protein>
<keyword evidence="2" id="KW-0820">tRNA-binding</keyword>
<name>A0A9P8N177_9HYPO</name>
<dbReference type="GO" id="GO:0004045">
    <property type="term" value="F:peptidyl-tRNA hydrolase activity"/>
    <property type="evidence" value="ECO:0007669"/>
    <property type="project" value="UniProtKB-EC"/>
</dbReference>
<dbReference type="Gene3D" id="3.40.50.1470">
    <property type="entry name" value="Peptidyl-tRNA hydrolase"/>
    <property type="match status" value="1"/>
</dbReference>
<evidence type="ECO:0000313" key="7">
    <source>
        <dbReference type="Proteomes" id="UP000824596"/>
    </source>
</evidence>
<keyword evidence="3 6" id="KW-0378">Hydrolase</keyword>
<gene>
    <name evidence="6" type="ORF">HRG_05145</name>
</gene>
<dbReference type="RefSeq" id="XP_044722230.1">
    <property type="nucleotide sequence ID" value="XM_044863616.1"/>
</dbReference>